<dbReference type="GO" id="GO:0004016">
    <property type="term" value="F:adenylate cyclase activity"/>
    <property type="evidence" value="ECO:0007669"/>
    <property type="project" value="UniProtKB-ARBA"/>
</dbReference>
<organism evidence="4 5">
    <name type="scientific">Desulfatibacillum aliphaticivorans</name>
    <dbReference type="NCBI Taxonomy" id="218208"/>
    <lineage>
        <taxon>Bacteria</taxon>
        <taxon>Pseudomonadati</taxon>
        <taxon>Thermodesulfobacteriota</taxon>
        <taxon>Desulfobacteria</taxon>
        <taxon>Desulfobacterales</taxon>
        <taxon>Desulfatibacillaceae</taxon>
        <taxon>Desulfatibacillum</taxon>
    </lineage>
</organism>
<dbReference type="SUPFAM" id="SSF55073">
    <property type="entry name" value="Nucleotide cyclase"/>
    <property type="match status" value="1"/>
</dbReference>
<dbReference type="Gene3D" id="1.25.40.10">
    <property type="entry name" value="Tetratricopeptide repeat domain"/>
    <property type="match status" value="2"/>
</dbReference>
<name>B8FAC8_DESAL</name>
<keyword evidence="5" id="KW-1185">Reference proteome</keyword>
<dbReference type="eggNOG" id="COG2114">
    <property type="taxonomic scope" value="Bacteria"/>
</dbReference>
<dbReference type="GO" id="GO:0005737">
    <property type="term" value="C:cytoplasm"/>
    <property type="evidence" value="ECO:0007669"/>
    <property type="project" value="TreeGrafter"/>
</dbReference>
<dbReference type="SUPFAM" id="SSF48452">
    <property type="entry name" value="TPR-like"/>
    <property type="match status" value="1"/>
</dbReference>
<protein>
    <submittedName>
        <fullName evidence="4">Adenylate/guanylate cyclase</fullName>
    </submittedName>
</protein>
<dbReference type="CDD" id="cd07302">
    <property type="entry name" value="CHD"/>
    <property type="match status" value="1"/>
</dbReference>
<accession>B8FAC8</accession>
<evidence type="ECO:0000256" key="2">
    <source>
        <dbReference type="ARBA" id="ARBA00022840"/>
    </source>
</evidence>
<dbReference type="SMART" id="SM00028">
    <property type="entry name" value="TPR"/>
    <property type="match status" value="4"/>
</dbReference>
<evidence type="ECO:0000313" key="4">
    <source>
        <dbReference type="EMBL" id="ACL03224.1"/>
    </source>
</evidence>
<dbReference type="Pfam" id="PF13191">
    <property type="entry name" value="AAA_16"/>
    <property type="match status" value="1"/>
</dbReference>
<dbReference type="InterPro" id="IPR019734">
    <property type="entry name" value="TPR_rpt"/>
</dbReference>
<dbReference type="eggNOG" id="COG0457">
    <property type="taxonomic scope" value="Bacteria"/>
</dbReference>
<dbReference type="RefSeq" id="WP_012610659.1">
    <property type="nucleotide sequence ID" value="NC_011768.1"/>
</dbReference>
<evidence type="ECO:0000256" key="1">
    <source>
        <dbReference type="ARBA" id="ARBA00022741"/>
    </source>
</evidence>
<dbReference type="SMART" id="SM00044">
    <property type="entry name" value="CYCc"/>
    <property type="match status" value="1"/>
</dbReference>
<dbReference type="PROSITE" id="PS50125">
    <property type="entry name" value="GUANYLATE_CYCLASE_2"/>
    <property type="match status" value="1"/>
</dbReference>
<keyword evidence="2" id="KW-0067">ATP-binding</keyword>
<dbReference type="InterPro" id="IPR001054">
    <property type="entry name" value="A/G_cyclase"/>
</dbReference>
<dbReference type="GO" id="GO:0009190">
    <property type="term" value="P:cyclic nucleotide biosynthetic process"/>
    <property type="evidence" value="ECO:0007669"/>
    <property type="project" value="InterPro"/>
</dbReference>
<dbReference type="InterPro" id="IPR025874">
    <property type="entry name" value="DZR"/>
</dbReference>
<proteinExistence type="predicted"/>
<keyword evidence="1" id="KW-0547">Nucleotide-binding</keyword>
<dbReference type="Gene3D" id="3.30.70.1230">
    <property type="entry name" value="Nucleotide cyclase"/>
    <property type="match status" value="1"/>
</dbReference>
<dbReference type="Pfam" id="PF00211">
    <property type="entry name" value="Guanylate_cyc"/>
    <property type="match status" value="1"/>
</dbReference>
<dbReference type="AlphaFoldDB" id="B8FAC8"/>
<dbReference type="Gene3D" id="3.40.50.300">
    <property type="entry name" value="P-loop containing nucleotide triphosphate hydrolases"/>
    <property type="match status" value="1"/>
</dbReference>
<dbReference type="HOGENOM" id="CLU_004435_0_0_7"/>
<gene>
    <name evidence="4" type="ordered locus">Dalk_1526</name>
</gene>
<dbReference type="InterPro" id="IPR041664">
    <property type="entry name" value="AAA_16"/>
</dbReference>
<dbReference type="Pfam" id="PF12773">
    <property type="entry name" value="DZR"/>
    <property type="match status" value="1"/>
</dbReference>
<dbReference type="EMBL" id="CP001322">
    <property type="protein sequence ID" value="ACL03224.1"/>
    <property type="molecule type" value="Genomic_DNA"/>
</dbReference>
<dbReference type="PANTHER" id="PTHR16305:SF28">
    <property type="entry name" value="GUANYLATE CYCLASE DOMAIN-CONTAINING PROTEIN"/>
    <property type="match status" value="1"/>
</dbReference>
<feature type="domain" description="Guanylate cyclase" evidence="3">
    <location>
        <begin position="90"/>
        <end position="222"/>
    </location>
</feature>
<dbReference type="Proteomes" id="UP000000739">
    <property type="component" value="Chromosome"/>
</dbReference>
<dbReference type="PANTHER" id="PTHR16305">
    <property type="entry name" value="TESTICULAR SOLUBLE ADENYLYL CYCLASE"/>
    <property type="match status" value="1"/>
</dbReference>
<dbReference type="InterPro" id="IPR029787">
    <property type="entry name" value="Nucleotide_cyclase"/>
</dbReference>
<dbReference type="SUPFAM" id="SSF52540">
    <property type="entry name" value="P-loop containing nucleoside triphosphate hydrolases"/>
    <property type="match status" value="1"/>
</dbReference>
<evidence type="ECO:0000259" key="3">
    <source>
        <dbReference type="PROSITE" id="PS50125"/>
    </source>
</evidence>
<dbReference type="GO" id="GO:0035556">
    <property type="term" value="P:intracellular signal transduction"/>
    <property type="evidence" value="ECO:0007669"/>
    <property type="project" value="InterPro"/>
</dbReference>
<sequence>MKCIQCGFENRQEAKFCSECGRALETVCPKCGSALRDGAKFCDRCGSPTRETSPPAPLDFNQPQSYTPKHLKDKILTTRSAIEGERKLVTVLFADAADFTEMSGMLDPEEVHQIMDGCFRILMDEIHRYEGSINQFTGDGVMALFGAPVAHEDHAQRACHAALAIQRALKVYEEKIYKDLGVAFRMRIGLNTGPVVVSSIGDDLRMDYTAIGDTANLASRMESLAEPGEIFISRNTYRLVNHFFECTALSPVAVKGKQEPQQVYRLERTGKAATRIEASAAKGLTRFVGRHNSLAALWEAWQKASSGSGQTASLVGEAGVGKSRILLEFRKRLAEQGIAYIEGCCLHYGASMPYLPFLDILKTLFAIEEDDREFIVKKKIRDKVDGLGENMAHLLLPLQALLSVAVDDPGWPGLEPQERRERTFEALRDLLILSSQDQPLVIAVEDLHWIDKTSEEFLGYFMGWIAASPTLLVITYRPEYTHPWASRSYYSQIRVDQLTPKSSTELISAMLEGGEVVPELRDLIITRAAGNPLYMEELTRSLLENGCIAKEGAQFALIGRAESLQVPDTIQGIIAARIDRLEESLKRTMQVASVIGRDFAFKILQTVTGMRENLKKSLVNLQGLEFIYEKQLFPELEYIFKHVMIQEVAYDSLLIMRRKELHEKIGQAVEEIYSARIEEFYEVLAYHYSKSENAEKACKYLKLSGEKASIQHANQESLQIYRQALEILKSQPESQKQKEAIIALIQQMIFPMVFLNYPGDSLQLIEYGEDLAEEISDEKAMAVLNARLAHYYSWAGNTPLSMDYAEKSIRYAEVSGCIDLMIRTVCGIINTYYVSGKIRNLIEISARLINIIEKHATQFNAYDHPIIPYPYLCSYASIALALQGRFSEMQTYLDKGLPVAMESNHLVTMGHSNLFYAFSLLIKGEYEKPIELAQMSLKCFEKANSPLFYIFALTALAWAYCLSGDLETAREYCDKSLKMHKDTGIVFSLNMPYYISALIHYYSRNLSMAKADAEMATKLAEGQDSLHTATVSAFMLAVVLTKMDPENLTVSEAIISEHQKRIEREQLATFHAIGNYSLGECYAHANQKSRALEKLRIADQMFHEMGGMPHFSRRIQDICQGLEPPSSGDDRPHD</sequence>
<dbReference type="GO" id="GO:0005524">
    <property type="term" value="F:ATP binding"/>
    <property type="evidence" value="ECO:0007669"/>
    <property type="project" value="UniProtKB-KW"/>
</dbReference>
<dbReference type="InterPro" id="IPR027417">
    <property type="entry name" value="P-loop_NTPase"/>
</dbReference>
<evidence type="ECO:0000313" key="5">
    <source>
        <dbReference type="Proteomes" id="UP000000739"/>
    </source>
</evidence>
<dbReference type="eggNOG" id="COG3899">
    <property type="taxonomic scope" value="Bacteria"/>
</dbReference>
<dbReference type="InterPro" id="IPR011990">
    <property type="entry name" value="TPR-like_helical_dom_sf"/>
</dbReference>
<reference evidence="4 5" key="1">
    <citation type="journal article" date="2012" name="Environ. Microbiol.">
        <title>The genome sequence of Desulfatibacillum alkenivorans AK-01: a blueprint for anaerobic alkane oxidation.</title>
        <authorList>
            <person name="Callaghan A.V."/>
            <person name="Morris B.E."/>
            <person name="Pereira I.A."/>
            <person name="McInerney M.J."/>
            <person name="Austin R.N."/>
            <person name="Groves J.T."/>
            <person name="Kukor J.J."/>
            <person name="Suflita J.M."/>
            <person name="Young L.Y."/>
            <person name="Zylstra G.J."/>
            <person name="Wawrik B."/>
        </authorList>
    </citation>
    <scope>NUCLEOTIDE SEQUENCE [LARGE SCALE GENOMIC DNA]</scope>
    <source>
        <strain evidence="4 5">AK-01</strain>
    </source>
</reference>
<dbReference type="KEGG" id="dal:Dalk_1526"/>